<feature type="transmembrane region" description="Helical" evidence="1">
    <location>
        <begin position="12"/>
        <end position="35"/>
    </location>
</feature>
<evidence type="ECO:0000256" key="1">
    <source>
        <dbReference type="SAM" id="Phobius"/>
    </source>
</evidence>
<dbReference type="PANTHER" id="PTHR30383:SF5">
    <property type="entry name" value="SGNH HYDROLASE-TYPE ESTERASE DOMAIN-CONTAINING PROTEIN"/>
    <property type="match status" value="1"/>
</dbReference>
<keyword evidence="1" id="KW-0812">Transmembrane</keyword>
<comment type="caution">
    <text evidence="3">The sequence shown here is derived from an EMBL/GenBank/DDBJ whole genome shotgun (WGS) entry which is preliminary data.</text>
</comment>
<reference evidence="3" key="1">
    <citation type="submission" date="2023-07" db="EMBL/GenBank/DDBJ databases">
        <authorList>
            <person name="Aktuganov G."/>
            <person name="Boyko T."/>
            <person name="Delegan Y."/>
            <person name="Galimzianova N."/>
            <person name="Gilvanova E."/>
            <person name="Korobov V."/>
            <person name="Kuzmina L."/>
            <person name="Melentiev A."/>
            <person name="Milman P."/>
            <person name="Ryabova A."/>
            <person name="Stupak E."/>
            <person name="Yasakov T."/>
            <person name="Zharikova N."/>
            <person name="Zhurenko E."/>
        </authorList>
    </citation>
    <scope>NUCLEOTIDE SEQUENCE</scope>
    <source>
        <strain evidence="3">IB-739</strain>
    </source>
</reference>
<organism evidence="3 4">
    <name type="scientific">Paenibacillus ehimensis</name>
    <dbReference type="NCBI Taxonomy" id="79264"/>
    <lineage>
        <taxon>Bacteria</taxon>
        <taxon>Bacillati</taxon>
        <taxon>Bacillota</taxon>
        <taxon>Bacilli</taxon>
        <taxon>Bacillales</taxon>
        <taxon>Paenibacillaceae</taxon>
        <taxon>Paenibacillus</taxon>
    </lineage>
</organism>
<dbReference type="EC" id="3.1.-.-" evidence="3"/>
<evidence type="ECO:0000313" key="3">
    <source>
        <dbReference type="EMBL" id="MDO3675760.1"/>
    </source>
</evidence>
<dbReference type="InterPro" id="IPR036514">
    <property type="entry name" value="SGNH_hydro_sf"/>
</dbReference>
<dbReference type="InterPro" id="IPR051532">
    <property type="entry name" value="Ester_Hydrolysis_Enzymes"/>
</dbReference>
<name>A0ABT8V2V0_9BACL</name>
<dbReference type="Gene3D" id="3.40.50.1110">
    <property type="entry name" value="SGNH hydrolase"/>
    <property type="match status" value="1"/>
</dbReference>
<dbReference type="Proteomes" id="UP001168883">
    <property type="component" value="Unassembled WGS sequence"/>
</dbReference>
<keyword evidence="1" id="KW-1133">Transmembrane helix</keyword>
<protein>
    <submittedName>
        <fullName evidence="3">SGNH/GDSL hydrolase family protein</fullName>
        <ecNumber evidence="3">3.1.-.-</ecNumber>
    </submittedName>
</protein>
<dbReference type="PANTHER" id="PTHR30383">
    <property type="entry name" value="THIOESTERASE 1/PROTEASE 1/LYSOPHOSPHOLIPASE L1"/>
    <property type="match status" value="1"/>
</dbReference>
<keyword evidence="3" id="KW-0378">Hydrolase</keyword>
<gene>
    <name evidence="3" type="ORF">Q3C12_02015</name>
</gene>
<keyword evidence="1" id="KW-0472">Membrane</keyword>
<dbReference type="InterPro" id="IPR013830">
    <property type="entry name" value="SGNH_hydro"/>
</dbReference>
<proteinExistence type="predicted"/>
<dbReference type="RefSeq" id="WP_302877108.1">
    <property type="nucleotide sequence ID" value="NZ_JARLKN010000115.1"/>
</dbReference>
<dbReference type="CDD" id="cd00229">
    <property type="entry name" value="SGNH_hydrolase"/>
    <property type="match status" value="1"/>
</dbReference>
<feature type="domain" description="SGNH hydrolase-type esterase" evidence="2">
    <location>
        <begin position="100"/>
        <end position="274"/>
    </location>
</feature>
<accession>A0ABT8V2V0</accession>
<dbReference type="GO" id="GO:0016787">
    <property type="term" value="F:hydrolase activity"/>
    <property type="evidence" value="ECO:0007669"/>
    <property type="project" value="UniProtKB-KW"/>
</dbReference>
<dbReference type="Pfam" id="PF13472">
    <property type="entry name" value="Lipase_GDSL_2"/>
    <property type="match status" value="1"/>
</dbReference>
<evidence type="ECO:0000313" key="4">
    <source>
        <dbReference type="Proteomes" id="UP001168883"/>
    </source>
</evidence>
<keyword evidence="4" id="KW-1185">Reference proteome</keyword>
<dbReference type="PROSITE" id="PS51257">
    <property type="entry name" value="PROKAR_LIPOPROTEIN"/>
    <property type="match status" value="1"/>
</dbReference>
<evidence type="ECO:0000259" key="2">
    <source>
        <dbReference type="Pfam" id="PF13472"/>
    </source>
</evidence>
<sequence length="287" mass="32281">MVGGKKIRHALKVTTTFFSISVFSCGMIVGVLYYGQKHLEALGAIQAKEAKSAWEQELIRREERKIAEINKYKPNGNPRSVIDDLYYLTLTKGEVKIATFGSSVTNGDGASSSEYKWANLLIRYIQGIDGLRNTVLLSNGFPGHSTEMVMLQNYVNHVIADKPDIILLETFVLNDHGQSIPLKKTRENLETMLQKIKEALPQAKVIVLSPNPKKDDTKNSTGAYYKDYVALSEEFAAANQLDYIDIYSRMKEANSNVNALLTDGVHPNDVGYKVWFDIMKAYFEQKK</sequence>
<dbReference type="EMBL" id="JAUMKJ010000002">
    <property type="protein sequence ID" value="MDO3675760.1"/>
    <property type="molecule type" value="Genomic_DNA"/>
</dbReference>
<dbReference type="SUPFAM" id="SSF52266">
    <property type="entry name" value="SGNH hydrolase"/>
    <property type="match status" value="1"/>
</dbReference>